<protein>
    <recommendedName>
        <fullName evidence="2">Reverse transcriptase domain-containing protein</fullName>
    </recommendedName>
</protein>
<feature type="domain" description="Reverse transcriptase" evidence="2">
    <location>
        <begin position="562"/>
        <end position="841"/>
    </location>
</feature>
<dbReference type="PANTHER" id="PTHR33116:SF84">
    <property type="entry name" value="RNA-DIRECTED DNA POLYMERASE"/>
    <property type="match status" value="1"/>
</dbReference>
<dbReference type="SUPFAM" id="SSF56219">
    <property type="entry name" value="DNase I-like"/>
    <property type="match status" value="1"/>
</dbReference>
<dbReference type="Pfam" id="PF00078">
    <property type="entry name" value="RVT_1"/>
    <property type="match status" value="1"/>
</dbReference>
<evidence type="ECO:0000313" key="4">
    <source>
        <dbReference type="Proteomes" id="UP001172457"/>
    </source>
</evidence>
<dbReference type="InterPro" id="IPR026960">
    <property type="entry name" value="RVT-Znf"/>
</dbReference>
<dbReference type="Gene3D" id="3.60.10.10">
    <property type="entry name" value="Endonuclease/exonuclease/phosphatase"/>
    <property type="match status" value="1"/>
</dbReference>
<accession>A0AA38U465</accession>
<dbReference type="InterPro" id="IPR043502">
    <property type="entry name" value="DNA/RNA_pol_sf"/>
</dbReference>
<dbReference type="SUPFAM" id="SSF56672">
    <property type="entry name" value="DNA/RNA polymerases"/>
    <property type="match status" value="1"/>
</dbReference>
<comment type="caution">
    <text evidence="3">The sequence shown here is derived from an EMBL/GenBank/DDBJ whole genome shotgun (WGS) entry which is preliminary data.</text>
</comment>
<dbReference type="CDD" id="cd01650">
    <property type="entry name" value="RT_nLTR_like"/>
    <property type="match status" value="1"/>
</dbReference>
<dbReference type="InterPro" id="IPR000477">
    <property type="entry name" value="RT_dom"/>
</dbReference>
<feature type="compositionally biased region" description="Acidic residues" evidence="1">
    <location>
        <begin position="1"/>
        <end position="11"/>
    </location>
</feature>
<gene>
    <name evidence="3" type="ORF">OSB04_002827</name>
</gene>
<dbReference type="Proteomes" id="UP001172457">
    <property type="component" value="Chromosome 1"/>
</dbReference>
<dbReference type="Pfam" id="PF03372">
    <property type="entry name" value="Exo_endo_phos"/>
    <property type="match status" value="1"/>
</dbReference>
<reference evidence="3" key="1">
    <citation type="submission" date="2023-03" db="EMBL/GenBank/DDBJ databases">
        <title>Chromosome-scale reference genome and RAD-based genetic map of yellow starthistle (Centaurea solstitialis) reveal putative structural variation and QTLs associated with invader traits.</title>
        <authorList>
            <person name="Reatini B."/>
            <person name="Cang F.A."/>
            <person name="Jiang Q."/>
            <person name="Mckibben M.T.W."/>
            <person name="Barker M.S."/>
            <person name="Rieseberg L.H."/>
            <person name="Dlugosch K.M."/>
        </authorList>
    </citation>
    <scope>NUCLEOTIDE SEQUENCE</scope>
    <source>
        <strain evidence="3">CAN-66</strain>
        <tissue evidence="3">Leaf</tissue>
    </source>
</reference>
<sequence length="1185" mass="135514">MDGNEQMEEEVPQLNTTSDPLTVNDSPKGNTHTIDSAMTLDTGTKAMEIPPKPHLKQSGISKLPIKGILKNPNRVTNSGGIILGSDQRKVSKHGEQSRRNQQHDLGVVWNIRGLNASIKQNQIRELIREHDLSVCAVLETHVHANALLDMELDVCTKTIVAWDVRRVNVMLLGADEQFMHCELRLHGLQEPFFCSFVYGANRSAYRQNLWSGLRRFKVLLNQKSWVVLGDFNTMLFPHDGFGGISRRNGDMLDFGACIEDIELYDVTYTGIQYTIIHGKPSIEGGILRKLDRVLANNEFTDMFRDCAVRFLPRGLSDHSPALLHFSGGQRRCVASFRFDNFLTNDLSFLNIVKAGWQVQVEGTFMFRVLHKLKQLKKPLRKLRSSYHNLSKRTASLKLELDVIQLACDLDPGNGLLQHDLEALRIAYCQACKNEDTAAKQRAKVRWLDDGDMNTKFFHQVLKERRHLKHIQSIANTAGVFVHDDEVPNAFIQHLKCYLDENLHPDFNDYFFPTSLPLAEALYMIRPISDEEIRTAMFQIGNDKAPGKAWGVVGPDITIAIHNFFYRGRLAKELNHTLLCMLPKSPNASMVSEFRPISCCSVIYKCISKVIVQRMKGCLDTLVGQYQLAFIPGRRIADNILMAHELVLGYNKKNGPPRCAFKSDIRKAYDMVDWRYLLNIMRGFGFHFVLCKWIEEMITTPTFSVTINGETYGFFHGKRGIWQGDPLSPYLFTLVMEGFSLIFKSCIEEAANFGYHEGCEQFGLTHLCFADDLFVFTRGDVQSVEILKKALQRFEEKSGLHANLEKSEIFFGNVPEDTRNAIKNCLPFRNGTFASRYLGVPLSPSRLKLADYGVLMMKIKSRIQNWKTKFLSYGGRRQLIISVLQSLQLYWMAIFYFPTSVVHEIECLFTDFLWSQGGSSKGKCRVAWSDVCIPFSAGGLGIKRLKWWNRALLAKHIWDLATQRQSLWGRWVKVFALRGGNVWTAHKSSRWSWVLSKMMELRPLLRSFAKVQIGDGSLANAWEDSWLPCGPLSAYVSARFIHNQGLTLDASVHDLSHTIDGAWPQSWIQRYDCLANHPFPNLVPNKHDVFSWENTHGLVNFSVRVAYDSLQGDIHIMPWYAMVWFKGHIPKHAFCMWVAFRLRHPTQDRMVLWKEVPPDLKCSLCQEVRDSHNHYFLNAGLRERCG</sequence>
<proteinExistence type="predicted"/>
<dbReference type="InterPro" id="IPR005135">
    <property type="entry name" value="Endo/exonuclease/phosphatase"/>
</dbReference>
<dbReference type="PROSITE" id="PS50878">
    <property type="entry name" value="RT_POL"/>
    <property type="match status" value="1"/>
</dbReference>
<organism evidence="3 4">
    <name type="scientific">Centaurea solstitialis</name>
    <name type="common">yellow star-thistle</name>
    <dbReference type="NCBI Taxonomy" id="347529"/>
    <lineage>
        <taxon>Eukaryota</taxon>
        <taxon>Viridiplantae</taxon>
        <taxon>Streptophyta</taxon>
        <taxon>Embryophyta</taxon>
        <taxon>Tracheophyta</taxon>
        <taxon>Spermatophyta</taxon>
        <taxon>Magnoliopsida</taxon>
        <taxon>eudicotyledons</taxon>
        <taxon>Gunneridae</taxon>
        <taxon>Pentapetalae</taxon>
        <taxon>asterids</taxon>
        <taxon>campanulids</taxon>
        <taxon>Asterales</taxon>
        <taxon>Asteraceae</taxon>
        <taxon>Carduoideae</taxon>
        <taxon>Cardueae</taxon>
        <taxon>Centaureinae</taxon>
        <taxon>Centaurea</taxon>
    </lineage>
</organism>
<evidence type="ECO:0000259" key="2">
    <source>
        <dbReference type="PROSITE" id="PS50878"/>
    </source>
</evidence>
<dbReference type="GO" id="GO:0003824">
    <property type="term" value="F:catalytic activity"/>
    <property type="evidence" value="ECO:0007669"/>
    <property type="project" value="InterPro"/>
</dbReference>
<name>A0AA38U465_9ASTR</name>
<dbReference type="AlphaFoldDB" id="A0AA38U465"/>
<evidence type="ECO:0000313" key="3">
    <source>
        <dbReference type="EMBL" id="KAJ9566861.1"/>
    </source>
</evidence>
<dbReference type="EMBL" id="JARYMX010000001">
    <property type="protein sequence ID" value="KAJ9566861.1"/>
    <property type="molecule type" value="Genomic_DNA"/>
</dbReference>
<feature type="compositionally biased region" description="Polar residues" evidence="1">
    <location>
        <begin position="13"/>
        <end position="36"/>
    </location>
</feature>
<dbReference type="InterPro" id="IPR036691">
    <property type="entry name" value="Endo/exonu/phosph_ase_sf"/>
</dbReference>
<keyword evidence="4" id="KW-1185">Reference proteome</keyword>
<feature type="region of interest" description="Disordered" evidence="1">
    <location>
        <begin position="1"/>
        <end position="36"/>
    </location>
</feature>
<dbReference type="PANTHER" id="PTHR33116">
    <property type="entry name" value="REVERSE TRANSCRIPTASE ZINC-BINDING DOMAIN-CONTAINING PROTEIN-RELATED-RELATED"/>
    <property type="match status" value="1"/>
</dbReference>
<dbReference type="Pfam" id="PF13966">
    <property type="entry name" value="zf-RVT"/>
    <property type="match status" value="1"/>
</dbReference>
<evidence type="ECO:0000256" key="1">
    <source>
        <dbReference type="SAM" id="MobiDB-lite"/>
    </source>
</evidence>